<proteinExistence type="predicted"/>
<feature type="transmembrane region" description="Helical" evidence="1">
    <location>
        <begin position="35"/>
        <end position="62"/>
    </location>
</feature>
<evidence type="ECO:0000256" key="1">
    <source>
        <dbReference type="SAM" id="Phobius"/>
    </source>
</evidence>
<name>A0ABW1XKD9_9ALTE</name>
<dbReference type="EMBL" id="JBHSUS010000001">
    <property type="protein sequence ID" value="MFC6440378.1"/>
    <property type="molecule type" value="Genomic_DNA"/>
</dbReference>
<keyword evidence="1" id="KW-0472">Membrane</keyword>
<reference evidence="3" key="1">
    <citation type="journal article" date="2019" name="Int. J. Syst. Evol. Microbiol.">
        <title>The Global Catalogue of Microorganisms (GCM) 10K type strain sequencing project: providing services to taxonomists for standard genome sequencing and annotation.</title>
        <authorList>
            <consortium name="The Broad Institute Genomics Platform"/>
            <consortium name="The Broad Institute Genome Sequencing Center for Infectious Disease"/>
            <person name="Wu L."/>
            <person name="Ma J."/>
        </authorList>
    </citation>
    <scope>NUCLEOTIDE SEQUENCE [LARGE SCALE GENOMIC DNA]</scope>
    <source>
        <strain evidence="3">CGMCC 1.16031</strain>
    </source>
</reference>
<dbReference type="Proteomes" id="UP001596364">
    <property type="component" value="Unassembled WGS sequence"/>
</dbReference>
<gene>
    <name evidence="2" type="ORF">ACFP85_09485</name>
</gene>
<keyword evidence="1" id="KW-1133">Transmembrane helix</keyword>
<keyword evidence="1" id="KW-0812">Transmembrane</keyword>
<accession>A0ABW1XKD9</accession>
<organism evidence="2 3">
    <name type="scientific">Pseudobowmanella zhangzhouensis</name>
    <dbReference type="NCBI Taxonomy" id="1537679"/>
    <lineage>
        <taxon>Bacteria</taxon>
        <taxon>Pseudomonadati</taxon>
        <taxon>Pseudomonadota</taxon>
        <taxon>Gammaproteobacteria</taxon>
        <taxon>Alteromonadales</taxon>
        <taxon>Alteromonadaceae</taxon>
    </lineage>
</organism>
<protein>
    <recommendedName>
        <fullName evidence="4">Amino acid transport protein</fullName>
    </recommendedName>
</protein>
<evidence type="ECO:0000313" key="2">
    <source>
        <dbReference type="EMBL" id="MFC6440378.1"/>
    </source>
</evidence>
<sequence>MIDTGTLLLGLLFSSIGLGYFIYGKRQANLVAKYAGLALMVFPYFVHNHLAIIIIGIALMALPKYVDF</sequence>
<dbReference type="RefSeq" id="WP_165490744.1">
    <property type="nucleotide sequence ID" value="NZ_JBHSUS010000001.1"/>
</dbReference>
<evidence type="ECO:0000313" key="3">
    <source>
        <dbReference type="Proteomes" id="UP001596364"/>
    </source>
</evidence>
<feature type="transmembrane region" description="Helical" evidence="1">
    <location>
        <begin position="6"/>
        <end position="23"/>
    </location>
</feature>
<keyword evidence="3" id="KW-1185">Reference proteome</keyword>
<evidence type="ECO:0008006" key="4">
    <source>
        <dbReference type="Google" id="ProtNLM"/>
    </source>
</evidence>
<comment type="caution">
    <text evidence="2">The sequence shown here is derived from an EMBL/GenBank/DDBJ whole genome shotgun (WGS) entry which is preliminary data.</text>
</comment>